<sequence length="268" mass="28571">MRRGVQRGAVQVQGGVALALPQLQQVLAHVHHTDAGSPQLLHRQLCNPTIHSQHGHCNMLAEPNQQISSTAEKSAIQAVAPQLITLHVSGPGRPLGWVGWPTLTKVAALSQQGRVSGGSRCRGQLLHDTHLHCLGQHQRCPAICGGAGAHAALNQHLLSSQAGVHALQQCSSPGIWLAAAVSVTCSCPLTTLTLRPASTVRAPGSSTSTSRYRSHSRCQPTLPWPRLGVSGLDMEADSLTDRDKEGCMEGSMEQHGVRYNKAHYITQI</sequence>
<accession>A0A699ZYL4</accession>
<name>A0A699ZYL4_HAELA</name>
<keyword evidence="3" id="KW-1185">Reference proteome</keyword>
<dbReference type="Proteomes" id="UP000485058">
    <property type="component" value="Unassembled WGS sequence"/>
</dbReference>
<proteinExistence type="predicted"/>
<reference evidence="2 3" key="1">
    <citation type="submission" date="2020-02" db="EMBL/GenBank/DDBJ databases">
        <title>Draft genome sequence of Haematococcus lacustris strain NIES-144.</title>
        <authorList>
            <person name="Morimoto D."/>
            <person name="Nakagawa S."/>
            <person name="Yoshida T."/>
            <person name="Sawayama S."/>
        </authorList>
    </citation>
    <scope>NUCLEOTIDE SEQUENCE [LARGE SCALE GENOMIC DNA]</scope>
    <source>
        <strain evidence="2 3">NIES-144</strain>
    </source>
</reference>
<comment type="caution">
    <text evidence="2">The sequence shown here is derived from an EMBL/GenBank/DDBJ whole genome shotgun (WGS) entry which is preliminary data.</text>
</comment>
<evidence type="ECO:0000256" key="1">
    <source>
        <dbReference type="SAM" id="MobiDB-lite"/>
    </source>
</evidence>
<organism evidence="2 3">
    <name type="scientific">Haematococcus lacustris</name>
    <name type="common">Green alga</name>
    <name type="synonym">Haematococcus pluvialis</name>
    <dbReference type="NCBI Taxonomy" id="44745"/>
    <lineage>
        <taxon>Eukaryota</taxon>
        <taxon>Viridiplantae</taxon>
        <taxon>Chlorophyta</taxon>
        <taxon>core chlorophytes</taxon>
        <taxon>Chlorophyceae</taxon>
        <taxon>CS clade</taxon>
        <taxon>Chlamydomonadales</taxon>
        <taxon>Haematococcaceae</taxon>
        <taxon>Haematococcus</taxon>
    </lineage>
</organism>
<evidence type="ECO:0000313" key="2">
    <source>
        <dbReference type="EMBL" id="GFH21132.1"/>
    </source>
</evidence>
<dbReference type="EMBL" id="BLLF01001767">
    <property type="protein sequence ID" value="GFH21132.1"/>
    <property type="molecule type" value="Genomic_DNA"/>
</dbReference>
<dbReference type="AlphaFoldDB" id="A0A699ZYL4"/>
<gene>
    <name evidence="2" type="ORF">HaLaN_18373</name>
</gene>
<evidence type="ECO:0000313" key="3">
    <source>
        <dbReference type="Proteomes" id="UP000485058"/>
    </source>
</evidence>
<feature type="region of interest" description="Disordered" evidence="1">
    <location>
        <begin position="199"/>
        <end position="218"/>
    </location>
</feature>
<protein>
    <submittedName>
        <fullName evidence="2">Uncharacterized protein</fullName>
    </submittedName>
</protein>